<dbReference type="SUPFAM" id="SSF56542">
    <property type="entry name" value="Substrate-binding domain of HMG-CoA reductase"/>
    <property type="match status" value="1"/>
</dbReference>
<dbReference type="PANTHER" id="PTHR10572">
    <property type="entry name" value="3-HYDROXY-3-METHYLGLUTARYL-COENZYME A REDUCTASE"/>
    <property type="match status" value="1"/>
</dbReference>
<gene>
    <name evidence="3" type="ORF">A3C96_03120</name>
</gene>
<dbReference type="PRINTS" id="PR00071">
    <property type="entry name" value="HMGCOARDTASE"/>
</dbReference>
<organism evidence="3 4">
    <name type="scientific">Candidatus Uhrbacteria bacterium RIFCSPHIGHO2_02_FULL_60_10</name>
    <dbReference type="NCBI Taxonomy" id="1802392"/>
    <lineage>
        <taxon>Bacteria</taxon>
        <taxon>Candidatus Uhriibacteriota</taxon>
    </lineage>
</organism>
<dbReference type="Gene3D" id="3.90.770.10">
    <property type="entry name" value="3-hydroxy-3-methylglutaryl-coenzyme A Reductase, Chain A, domain 2"/>
    <property type="match status" value="2"/>
</dbReference>
<evidence type="ECO:0000256" key="1">
    <source>
        <dbReference type="ARBA" id="ARBA00007661"/>
    </source>
</evidence>
<dbReference type="InterPro" id="IPR009023">
    <property type="entry name" value="HMG_CoA_Rdtase_NAD(P)-bd_sf"/>
</dbReference>
<dbReference type="InterPro" id="IPR023074">
    <property type="entry name" value="HMG_CoA_Rdtase_cat_sf"/>
</dbReference>
<keyword evidence="2" id="KW-0560">Oxidoreductase</keyword>
<dbReference type="SUPFAM" id="SSF55035">
    <property type="entry name" value="NAD-binding domain of HMG-CoA reductase"/>
    <property type="match status" value="1"/>
</dbReference>
<evidence type="ECO:0008006" key="5">
    <source>
        <dbReference type="Google" id="ProtNLM"/>
    </source>
</evidence>
<name>A0A1F7U7C1_9BACT</name>
<dbReference type="GO" id="GO:0004420">
    <property type="term" value="F:hydroxymethylglutaryl-CoA reductase (NADPH) activity"/>
    <property type="evidence" value="ECO:0007669"/>
    <property type="project" value="InterPro"/>
</dbReference>
<dbReference type="InterPro" id="IPR002202">
    <property type="entry name" value="HMG_CoA_Rdtase"/>
</dbReference>
<dbReference type="AlphaFoldDB" id="A0A1F7U7C1"/>
<dbReference type="EMBL" id="MGEA01000053">
    <property type="protein sequence ID" value="OGL73637.1"/>
    <property type="molecule type" value="Genomic_DNA"/>
</dbReference>
<dbReference type="GO" id="GO:0015936">
    <property type="term" value="P:coenzyme A metabolic process"/>
    <property type="evidence" value="ECO:0007669"/>
    <property type="project" value="InterPro"/>
</dbReference>
<comment type="caution">
    <text evidence="3">The sequence shown here is derived from an EMBL/GenBank/DDBJ whole genome shotgun (WGS) entry which is preliminary data.</text>
</comment>
<dbReference type="PROSITE" id="PS50065">
    <property type="entry name" value="HMG_COA_REDUCTASE_4"/>
    <property type="match status" value="1"/>
</dbReference>
<dbReference type="Gene3D" id="3.30.70.420">
    <property type="entry name" value="Hydroxymethylglutaryl-CoA reductase, class I/II, NAD/NADP-binding domain"/>
    <property type="match status" value="1"/>
</dbReference>
<dbReference type="PANTHER" id="PTHR10572:SF24">
    <property type="entry name" value="3-HYDROXY-3-METHYLGLUTARYL-COENZYME A REDUCTASE"/>
    <property type="match status" value="1"/>
</dbReference>
<sequence length="389" mass="41285">MNNGIWRPGTLRGLTTPRQRRRELRADGRLHPADYQTFAVCPGPWNQAAERLIENAIGCFPVPLGLAEHFVIDGRETPVIMATEERSIVAAAAKAAKLCRPQGFRTLSAASGCLAGHAVWGGVKDPPRLIAALQVHADELRHAALRDWPEFETHGRRVCSFRAYQPSPARPDLVVAEIMIETGEAMGANIVTRLIESYAREIDRVVGHNRLAAIVSNAPAALGDTVAEACWPGSVLPAGLAVRLLDLQTWAELDPNRTATHVKGIMNAVTAIGLATGQDTRALEAAVHAAANRVGGPRPLTQYRVTDTGDILGRITVPLAIGTVGGATKHPIAGACRETMGANTRARLASVMAAAGLAQNFAALLCLAGEGITAAHRHLADGRNRHGTP</sequence>
<dbReference type="PROSITE" id="PS00318">
    <property type="entry name" value="HMG_COA_REDUCTASE_2"/>
    <property type="match status" value="1"/>
</dbReference>
<evidence type="ECO:0000313" key="4">
    <source>
        <dbReference type="Proteomes" id="UP000177088"/>
    </source>
</evidence>
<reference evidence="3 4" key="1">
    <citation type="journal article" date="2016" name="Nat. Commun.">
        <title>Thousands of microbial genomes shed light on interconnected biogeochemical processes in an aquifer system.</title>
        <authorList>
            <person name="Anantharaman K."/>
            <person name="Brown C.T."/>
            <person name="Hug L.A."/>
            <person name="Sharon I."/>
            <person name="Castelle C.J."/>
            <person name="Probst A.J."/>
            <person name="Thomas B.C."/>
            <person name="Singh A."/>
            <person name="Wilkins M.J."/>
            <person name="Karaoz U."/>
            <person name="Brodie E.L."/>
            <person name="Williams K.H."/>
            <person name="Hubbard S.S."/>
            <person name="Banfield J.F."/>
        </authorList>
    </citation>
    <scope>NUCLEOTIDE SEQUENCE [LARGE SCALE GENOMIC DNA]</scope>
</reference>
<proteinExistence type="inferred from homology"/>
<evidence type="ECO:0000256" key="2">
    <source>
        <dbReference type="ARBA" id="ARBA00023002"/>
    </source>
</evidence>
<protein>
    <recommendedName>
        <fullName evidence="5">Hydroxymethylglutaryl-CoA reductase (NADPH)</fullName>
    </recommendedName>
</protein>
<evidence type="ECO:0000313" key="3">
    <source>
        <dbReference type="EMBL" id="OGL73637.1"/>
    </source>
</evidence>
<comment type="similarity">
    <text evidence="1">Belongs to the HMG-CoA reductase family.</text>
</comment>
<dbReference type="Proteomes" id="UP000177088">
    <property type="component" value="Unassembled WGS sequence"/>
</dbReference>
<dbReference type="InterPro" id="IPR009029">
    <property type="entry name" value="HMG_CoA_Rdtase_sub-bd_dom_sf"/>
</dbReference>
<dbReference type="Pfam" id="PF00368">
    <property type="entry name" value="HMG-CoA_red"/>
    <property type="match status" value="1"/>
</dbReference>
<dbReference type="InterPro" id="IPR023076">
    <property type="entry name" value="HMG_CoA_Rdtase_CS"/>
</dbReference>
<accession>A0A1F7U7C1</accession>